<dbReference type="InterPro" id="IPR008699">
    <property type="entry name" value="NDUFB8"/>
</dbReference>
<comment type="caution">
    <text evidence="2">The sequence shown here is derived from an EMBL/GenBank/DDBJ whole genome shotgun (WGS) entry which is preliminary data.</text>
</comment>
<feature type="transmembrane region" description="Helical" evidence="1">
    <location>
        <begin position="28"/>
        <end position="45"/>
    </location>
</feature>
<dbReference type="GO" id="GO:0005739">
    <property type="term" value="C:mitochondrion"/>
    <property type="evidence" value="ECO:0007669"/>
    <property type="project" value="InterPro"/>
</dbReference>
<reference evidence="2 3" key="1">
    <citation type="journal article" date="2019" name="Sci. Data">
        <title>Hybrid genome assembly and annotation of Danionella translucida.</title>
        <authorList>
            <person name="Kadobianskyi M."/>
            <person name="Schulze L."/>
            <person name="Schuelke M."/>
            <person name="Judkewitz B."/>
        </authorList>
    </citation>
    <scope>NUCLEOTIDE SEQUENCE [LARGE SCALE GENOMIC DNA]</scope>
    <source>
        <strain evidence="2 3">Bolton</strain>
    </source>
</reference>
<accession>A0A553QAC0</accession>
<keyword evidence="1" id="KW-0812">Transmembrane</keyword>
<name>A0A553QAC0_9TELE</name>
<dbReference type="Proteomes" id="UP000316079">
    <property type="component" value="Unassembled WGS sequence"/>
</dbReference>
<evidence type="ECO:0000313" key="3">
    <source>
        <dbReference type="Proteomes" id="UP000316079"/>
    </source>
</evidence>
<sequence>MTTMHYQFDMYTLDRVDTSPTPLDWRTMVRWLCGFLGFSAIMFYFGSTYPCYPPVGPKQYPYNNLYLEKGGDPAVQPEPVKHYEL</sequence>
<dbReference type="EMBL" id="SRMA01026172">
    <property type="protein sequence ID" value="TRY86888.1"/>
    <property type="molecule type" value="Genomic_DNA"/>
</dbReference>
<evidence type="ECO:0000256" key="1">
    <source>
        <dbReference type="SAM" id="Phobius"/>
    </source>
</evidence>
<proteinExistence type="predicted"/>
<protein>
    <recommendedName>
        <fullName evidence="4">NADH dehydrogenase [ubiquinone] 1 beta subcomplex subunit 8, mitochondrial</fullName>
    </recommendedName>
</protein>
<dbReference type="PANTHER" id="PTHR12840">
    <property type="entry name" value="NADH-UBIQUINONE OXIDOREDUCTASE ASHI SUBUNIT"/>
    <property type="match status" value="1"/>
</dbReference>
<evidence type="ECO:0000313" key="2">
    <source>
        <dbReference type="EMBL" id="TRY86888.1"/>
    </source>
</evidence>
<dbReference type="PANTHER" id="PTHR12840:SF1">
    <property type="entry name" value="NADH DEHYDROGENASE [UBIQUINONE] 1 BETA SUBCOMPLEX SUBUNIT 8, MITOCHONDRIAL"/>
    <property type="match status" value="1"/>
</dbReference>
<organism evidence="2 3">
    <name type="scientific">Danionella cerebrum</name>
    <dbReference type="NCBI Taxonomy" id="2873325"/>
    <lineage>
        <taxon>Eukaryota</taxon>
        <taxon>Metazoa</taxon>
        <taxon>Chordata</taxon>
        <taxon>Craniata</taxon>
        <taxon>Vertebrata</taxon>
        <taxon>Euteleostomi</taxon>
        <taxon>Actinopterygii</taxon>
        <taxon>Neopterygii</taxon>
        <taxon>Teleostei</taxon>
        <taxon>Ostariophysi</taxon>
        <taxon>Cypriniformes</taxon>
        <taxon>Danionidae</taxon>
        <taxon>Danioninae</taxon>
        <taxon>Danionella</taxon>
    </lineage>
</organism>
<gene>
    <name evidence="2" type="ORF">DNTS_009013</name>
</gene>
<keyword evidence="1" id="KW-1133">Transmembrane helix</keyword>
<dbReference type="OrthoDB" id="2014058at2759"/>
<dbReference type="STRING" id="623744.A0A553QAC0"/>
<dbReference type="AlphaFoldDB" id="A0A553QAC0"/>
<dbReference type="Pfam" id="PF05821">
    <property type="entry name" value="NDUF_B8"/>
    <property type="match status" value="1"/>
</dbReference>
<keyword evidence="3" id="KW-1185">Reference proteome</keyword>
<evidence type="ECO:0008006" key="4">
    <source>
        <dbReference type="Google" id="ProtNLM"/>
    </source>
</evidence>
<keyword evidence="1" id="KW-0472">Membrane</keyword>